<dbReference type="InterPro" id="IPR036770">
    <property type="entry name" value="Ankyrin_rpt-contain_sf"/>
</dbReference>
<evidence type="ECO:0000256" key="1">
    <source>
        <dbReference type="PROSITE-ProRule" id="PRU00023"/>
    </source>
</evidence>
<dbReference type="InterPro" id="IPR002110">
    <property type="entry name" value="Ankyrin_rpt"/>
</dbReference>
<reference evidence="2 3" key="1">
    <citation type="submission" date="2017-06" db="EMBL/GenBank/DDBJ databases">
        <title>Comparative genomic analysis of Ambrosia Fusariam Clade fungi.</title>
        <authorList>
            <person name="Stajich J.E."/>
            <person name="Carrillo J."/>
            <person name="Kijimoto T."/>
            <person name="Eskalen A."/>
            <person name="O'Donnell K."/>
            <person name="Kasson M."/>
        </authorList>
    </citation>
    <scope>NUCLEOTIDE SEQUENCE [LARGE SCALE GENOMIC DNA]</scope>
    <source>
        <strain evidence="2">UCR3666</strain>
    </source>
</reference>
<comment type="caution">
    <text evidence="2">The sequence shown here is derived from an EMBL/GenBank/DDBJ whole genome shotgun (WGS) entry which is preliminary data.</text>
</comment>
<dbReference type="OrthoDB" id="194358at2759"/>
<dbReference type="Proteomes" id="UP000277212">
    <property type="component" value="Unassembled WGS sequence"/>
</dbReference>
<dbReference type="AlphaFoldDB" id="A0A3M2RP58"/>
<proteinExistence type="predicted"/>
<sequence length="170" mass="19652">MVEHRCNDHGTPLTTAASRGHAEAVKCLVRNGATVSYDLCQPSDFEVSVGNPDFVIREWLFVGRYLERRRISNVTAEASGKIESWAGVRTARVVLKWEWKRRREESIWEYACRRQGILKELRGKIVKCAREDDSGDDASGDFGDDVRDEEFSGRYYYLRQERIRGARLVY</sequence>
<keyword evidence="3" id="KW-1185">Reference proteome</keyword>
<dbReference type="EMBL" id="NKUJ01000365">
    <property type="protein sequence ID" value="RMJ07096.1"/>
    <property type="molecule type" value="Genomic_DNA"/>
</dbReference>
<evidence type="ECO:0000313" key="2">
    <source>
        <dbReference type="EMBL" id="RMJ07096.1"/>
    </source>
</evidence>
<dbReference type="PROSITE" id="PS50088">
    <property type="entry name" value="ANK_REPEAT"/>
    <property type="match status" value="1"/>
</dbReference>
<keyword evidence="1" id="KW-0040">ANK repeat</keyword>
<dbReference type="PROSITE" id="PS50297">
    <property type="entry name" value="ANK_REP_REGION"/>
    <property type="match status" value="1"/>
</dbReference>
<dbReference type="Gene3D" id="1.25.40.20">
    <property type="entry name" value="Ankyrin repeat-containing domain"/>
    <property type="match status" value="1"/>
</dbReference>
<organism evidence="2 3">
    <name type="scientific">Fusarium kuroshium</name>
    <dbReference type="NCBI Taxonomy" id="2010991"/>
    <lineage>
        <taxon>Eukaryota</taxon>
        <taxon>Fungi</taxon>
        <taxon>Dikarya</taxon>
        <taxon>Ascomycota</taxon>
        <taxon>Pezizomycotina</taxon>
        <taxon>Sordariomycetes</taxon>
        <taxon>Hypocreomycetidae</taxon>
        <taxon>Hypocreales</taxon>
        <taxon>Nectriaceae</taxon>
        <taxon>Fusarium</taxon>
        <taxon>Fusarium solani species complex</taxon>
    </lineage>
</organism>
<gene>
    <name evidence="2" type="ORF">CDV36_013306</name>
</gene>
<name>A0A3M2RP58_9HYPO</name>
<dbReference type="STRING" id="2010991.A0A3M2RP58"/>
<protein>
    <submittedName>
        <fullName evidence="2">Uncharacterized protein</fullName>
    </submittedName>
</protein>
<feature type="repeat" description="ANK" evidence="1">
    <location>
        <begin position="8"/>
        <end position="36"/>
    </location>
</feature>
<accession>A0A3M2RP58</accession>
<evidence type="ECO:0000313" key="3">
    <source>
        <dbReference type="Proteomes" id="UP000277212"/>
    </source>
</evidence>
<dbReference type="SUPFAM" id="SSF48403">
    <property type="entry name" value="Ankyrin repeat"/>
    <property type="match status" value="1"/>
</dbReference>